<evidence type="ECO:0000313" key="1">
    <source>
        <dbReference type="EMBL" id="OAG36667.1"/>
    </source>
</evidence>
<accession>A0A177EX88</accession>
<gene>
    <name evidence="1" type="ORF">AYO21_09142</name>
</gene>
<protein>
    <submittedName>
        <fullName evidence="1">Uncharacterized protein</fullName>
    </submittedName>
</protein>
<proteinExistence type="predicted"/>
<dbReference type="EMBL" id="LVKK01000086">
    <property type="protein sequence ID" value="OAG36667.1"/>
    <property type="molecule type" value="Genomic_DNA"/>
</dbReference>
<comment type="caution">
    <text evidence="1">The sequence shown here is derived from an EMBL/GenBank/DDBJ whole genome shotgun (WGS) entry which is preliminary data.</text>
</comment>
<evidence type="ECO:0000313" key="2">
    <source>
        <dbReference type="Proteomes" id="UP000077002"/>
    </source>
</evidence>
<name>A0A177EX88_9EURO</name>
<dbReference type="Proteomes" id="UP000077002">
    <property type="component" value="Unassembled WGS sequence"/>
</dbReference>
<dbReference type="GeneID" id="34604280"/>
<sequence>MVYQHHHVCRATTGVWIVRKNVSTNITPCSKRTEEGSAITLFAPTECVKRQTIMVSYQPDCVGANMTMTASTMHKDHQDGVKEAILKMAFNINLTVYLAIPGDDNKVPWLRLDLINGERTQTIGDTTL</sequence>
<keyword evidence="2" id="KW-1185">Reference proteome</keyword>
<dbReference type="RefSeq" id="XP_022508619.1">
    <property type="nucleotide sequence ID" value="XM_022659080.1"/>
</dbReference>
<reference evidence="1 2" key="1">
    <citation type="submission" date="2016-03" db="EMBL/GenBank/DDBJ databases">
        <title>Draft genome sequence of the Fonsecaea monophora CBS 269.37.</title>
        <authorList>
            <person name="Bombassaro A."/>
            <person name="Vinicius W.A."/>
            <person name="De Hoog S."/>
            <person name="Sun J."/>
            <person name="Souza E.M."/>
            <person name="Raittz R.T."/>
            <person name="Costa F."/>
            <person name="Leao A.C."/>
            <person name="Tadra-Sfeir M.Z."/>
            <person name="Baura V."/>
            <person name="Balsanelli E."/>
            <person name="Pedrosa F.O."/>
            <person name="Moreno L.F."/>
            <person name="Steffens M.B."/>
            <person name="Xi L."/>
            <person name="Bocca A.L."/>
            <person name="Felipe M.S."/>
            <person name="Teixeira M."/>
            <person name="Telles Filho F.Q."/>
            <person name="Azevedo C.M."/>
            <person name="Gomes R."/>
            <person name="Vicente V.A."/>
        </authorList>
    </citation>
    <scope>NUCLEOTIDE SEQUENCE [LARGE SCALE GENOMIC DNA]</scope>
    <source>
        <strain evidence="1 2">CBS 269.37</strain>
    </source>
</reference>
<organism evidence="1 2">
    <name type="scientific">Fonsecaea monophora</name>
    <dbReference type="NCBI Taxonomy" id="254056"/>
    <lineage>
        <taxon>Eukaryota</taxon>
        <taxon>Fungi</taxon>
        <taxon>Dikarya</taxon>
        <taxon>Ascomycota</taxon>
        <taxon>Pezizomycotina</taxon>
        <taxon>Eurotiomycetes</taxon>
        <taxon>Chaetothyriomycetidae</taxon>
        <taxon>Chaetothyriales</taxon>
        <taxon>Herpotrichiellaceae</taxon>
        <taxon>Fonsecaea</taxon>
    </lineage>
</organism>
<dbReference type="OrthoDB" id="10603501at2759"/>
<dbReference type="AlphaFoldDB" id="A0A177EX88"/>